<dbReference type="GO" id="GO:0004713">
    <property type="term" value="F:protein tyrosine kinase activity"/>
    <property type="evidence" value="ECO:0007669"/>
    <property type="project" value="TreeGrafter"/>
</dbReference>
<reference evidence="4" key="1">
    <citation type="journal article" date="2021" name="bioRxiv">
        <title>Unraveling nitrogen, sulfur and carbon metabolic pathways and microbial community transcriptional responses to substrate deprivation and toxicity stresses in a bioreactor mimicking anoxic brackish coastal sediment conditions.</title>
        <authorList>
            <person name="Martins P.D."/>
            <person name="Echeveste M.J."/>
            <person name="Arshad A."/>
            <person name="Kurth J."/>
            <person name="Ouboter H."/>
            <person name="Jetten M.S.M."/>
            <person name="Welte C.U."/>
        </authorList>
    </citation>
    <scope>NUCLEOTIDE SEQUENCE</scope>
    <source>
        <strain evidence="4">MAG_39</strain>
    </source>
</reference>
<dbReference type="InterPro" id="IPR032807">
    <property type="entry name" value="GNVR"/>
</dbReference>
<evidence type="ECO:0000313" key="5">
    <source>
        <dbReference type="Proteomes" id="UP000705867"/>
    </source>
</evidence>
<dbReference type="Proteomes" id="UP000705867">
    <property type="component" value="Unassembled WGS sequence"/>
</dbReference>
<feature type="domain" description="Tyrosine-protein kinase G-rich" evidence="3">
    <location>
        <begin position="374"/>
        <end position="442"/>
    </location>
</feature>
<keyword evidence="2" id="KW-0472">Membrane</keyword>
<dbReference type="NCBIfam" id="TIGR03007">
    <property type="entry name" value="pepcterm_ChnLen"/>
    <property type="match status" value="1"/>
</dbReference>
<proteinExistence type="predicted"/>
<dbReference type="EMBL" id="JAIOIV010000065">
    <property type="protein sequence ID" value="MBZ0156122.1"/>
    <property type="molecule type" value="Genomic_DNA"/>
</dbReference>
<feature type="transmembrane region" description="Helical" evidence="2">
    <location>
        <begin position="424"/>
        <end position="443"/>
    </location>
</feature>
<dbReference type="PANTHER" id="PTHR32309">
    <property type="entry name" value="TYROSINE-PROTEIN KINASE"/>
    <property type="match status" value="1"/>
</dbReference>
<evidence type="ECO:0000256" key="1">
    <source>
        <dbReference type="SAM" id="Coils"/>
    </source>
</evidence>
<dbReference type="PANTHER" id="PTHR32309:SF13">
    <property type="entry name" value="FERRIC ENTEROBACTIN TRANSPORT PROTEIN FEPE"/>
    <property type="match status" value="1"/>
</dbReference>
<keyword evidence="1" id="KW-0175">Coiled coil</keyword>
<dbReference type="GO" id="GO:0005886">
    <property type="term" value="C:plasma membrane"/>
    <property type="evidence" value="ECO:0007669"/>
    <property type="project" value="TreeGrafter"/>
</dbReference>
<feature type="coiled-coil region" evidence="1">
    <location>
        <begin position="167"/>
        <end position="237"/>
    </location>
</feature>
<evidence type="ECO:0000313" key="4">
    <source>
        <dbReference type="EMBL" id="MBZ0156122.1"/>
    </source>
</evidence>
<dbReference type="InterPro" id="IPR050445">
    <property type="entry name" value="Bact_polysacc_biosynth/exp"/>
</dbReference>
<comment type="caution">
    <text evidence="4">The sequence shown here is derived from an EMBL/GenBank/DDBJ whole genome shotgun (WGS) entry which is preliminary data.</text>
</comment>
<sequence>MEPSGVDFKKYLQLVAKRKYVFIVSVLSLITLVVLTSYFLPRQYEAKCTVFIERNMINAIIKGIAITPSLEERLKVLSYTMSSRNLLLKVADDLGFQVNRKDQSAVERVISDFQKNTDIKMKSENGLFIVSYRNTDPHLARDYVNALVRRYIEENVSEKREETYGASRFLAEQIKFFKEKLDKADEEIIKFRKEKGIFVALDDRRVVEEIKTAEEGLEEVRIKRRELEARKRMMLKQMKGERPYTATILGKGAGDPGERILALQRRLTDLLLTYTANYPEVIRVRAEIEALKGQMESGQALAGGDMQGPDTEVAMLNPVLQQLREELTKTDLELAALTAKDEQLRRLMESKKTYLRSMPAEKKNLTDLEMARTTTKNIYEELVARLGQSEVSKQMEIQDKASTFRVVDPAVLPLKPVSPDRVKIMLFGMFAGLAGGFGLVVLLDSMDRSVKTVDSLKSFGVPVIAVIPSIQNPDEMEERQRKDMRLYKFAGAYMACILVVFTMELLGMSYIDDLISAVVHLPGHLKSIF</sequence>
<protein>
    <submittedName>
        <fullName evidence="4">Chain-length determining protein</fullName>
    </submittedName>
</protein>
<organism evidence="4 5">
    <name type="scientific">Candidatus Nitrobium versatile</name>
    <dbReference type="NCBI Taxonomy" id="2884831"/>
    <lineage>
        <taxon>Bacteria</taxon>
        <taxon>Pseudomonadati</taxon>
        <taxon>Nitrospirota</taxon>
        <taxon>Nitrospiria</taxon>
        <taxon>Nitrospirales</taxon>
        <taxon>Nitrospiraceae</taxon>
        <taxon>Candidatus Nitrobium</taxon>
    </lineage>
</organism>
<dbReference type="Pfam" id="PF13807">
    <property type="entry name" value="GNVR"/>
    <property type="match status" value="1"/>
</dbReference>
<gene>
    <name evidence="4" type="ORF">K8I29_07890</name>
</gene>
<keyword evidence="2" id="KW-0812">Transmembrane</keyword>
<reference evidence="4" key="2">
    <citation type="submission" date="2021-08" db="EMBL/GenBank/DDBJ databases">
        <authorList>
            <person name="Dalcin Martins P."/>
        </authorList>
    </citation>
    <scope>NUCLEOTIDE SEQUENCE</scope>
    <source>
        <strain evidence="4">MAG_39</strain>
    </source>
</reference>
<evidence type="ECO:0000259" key="3">
    <source>
        <dbReference type="Pfam" id="PF13807"/>
    </source>
</evidence>
<dbReference type="InterPro" id="IPR014345">
    <property type="entry name" value="XrtA_polysacc_chain"/>
</dbReference>
<accession>A0A953M1K4</accession>
<name>A0A953M1K4_9BACT</name>
<feature type="transmembrane region" description="Helical" evidence="2">
    <location>
        <begin position="20"/>
        <end position="40"/>
    </location>
</feature>
<dbReference type="AlphaFoldDB" id="A0A953M1K4"/>
<keyword evidence="2" id="KW-1133">Transmembrane helix</keyword>
<evidence type="ECO:0000256" key="2">
    <source>
        <dbReference type="SAM" id="Phobius"/>
    </source>
</evidence>
<feature type="transmembrane region" description="Helical" evidence="2">
    <location>
        <begin position="486"/>
        <end position="511"/>
    </location>
</feature>